<evidence type="ECO:0000256" key="1">
    <source>
        <dbReference type="SAM" id="Phobius"/>
    </source>
</evidence>
<feature type="transmembrane region" description="Helical" evidence="1">
    <location>
        <begin position="17"/>
        <end position="35"/>
    </location>
</feature>
<comment type="caution">
    <text evidence="2">The sequence shown here is derived from an EMBL/GenBank/DDBJ whole genome shotgun (WGS) entry which is preliminary data.</text>
</comment>
<dbReference type="EMBL" id="MAJZ01000299">
    <property type="protein sequence ID" value="OCH78186.1"/>
    <property type="molecule type" value="Genomic_DNA"/>
</dbReference>
<keyword evidence="1" id="KW-0812">Transmembrane</keyword>
<feature type="transmembrane region" description="Helical" evidence="1">
    <location>
        <begin position="84"/>
        <end position="103"/>
    </location>
</feature>
<dbReference type="Pfam" id="PF07254">
    <property type="entry name" value="Cpta_toxin"/>
    <property type="match status" value="1"/>
</dbReference>
<proteinExistence type="predicted"/>
<keyword evidence="1" id="KW-1133">Transmembrane helix</keyword>
<dbReference type="AlphaFoldDB" id="A0A1B9R1N4"/>
<protein>
    <submittedName>
        <fullName evidence="2">Uncharacterized protein</fullName>
    </submittedName>
</protein>
<dbReference type="InterPro" id="IPR009883">
    <property type="entry name" value="YgfX"/>
</dbReference>
<keyword evidence="1" id="KW-0472">Membrane</keyword>
<keyword evidence="3" id="KW-1185">Reference proteome</keyword>
<sequence length="133" mass="15508">MPITSQKFVNATAKPSFYALAINTIFLLLMAWLVIISSIPLVLTFILLLSLILVFWHSGFMPRSIRGEFRLSEHGVLEYQQKKYLIRYAVLNVAFVGVVLHFADNQRFLLWRDSVSDDEYRKLLVEIRKAHHE</sequence>
<feature type="transmembrane region" description="Helical" evidence="1">
    <location>
        <begin position="41"/>
        <end position="63"/>
    </location>
</feature>
<evidence type="ECO:0000313" key="2">
    <source>
        <dbReference type="EMBL" id="OCH78186.1"/>
    </source>
</evidence>
<reference evidence="3" key="1">
    <citation type="submission" date="2016-06" db="EMBL/GenBank/DDBJ databases">
        <authorList>
            <person name="Hehemann J.-H."/>
            <person name="Arevalo P."/>
            <person name="Datta M.S."/>
            <person name="Polz M.F."/>
        </authorList>
    </citation>
    <scope>NUCLEOTIDE SEQUENCE [LARGE SCALE GENOMIC DNA]</scope>
    <source>
        <strain evidence="3">9CSC122</strain>
    </source>
</reference>
<accession>A0A1B9R1N4</accession>
<name>A0A1B9R1N4_9VIBR</name>
<evidence type="ECO:0000313" key="3">
    <source>
        <dbReference type="Proteomes" id="UP000093173"/>
    </source>
</evidence>
<organism evidence="2 3">
    <name type="scientific">Vibrio genomosp. F10</name>
    <dbReference type="NCBI Taxonomy" id="723171"/>
    <lineage>
        <taxon>Bacteria</taxon>
        <taxon>Pseudomonadati</taxon>
        <taxon>Pseudomonadota</taxon>
        <taxon>Gammaproteobacteria</taxon>
        <taxon>Vibrionales</taxon>
        <taxon>Vibrionaceae</taxon>
        <taxon>Vibrio</taxon>
    </lineage>
</organism>
<dbReference type="Proteomes" id="UP000093173">
    <property type="component" value="Unassembled WGS sequence"/>
</dbReference>
<gene>
    <name evidence="2" type="ORF">A6E14_05790</name>
</gene>